<dbReference type="InterPro" id="IPR023210">
    <property type="entry name" value="NADP_OxRdtase_dom"/>
</dbReference>
<comment type="caution">
    <text evidence="6">The sequence shown here is derived from an EMBL/GenBank/DDBJ whole genome shotgun (WGS) entry which is preliminary data.</text>
</comment>
<dbReference type="PROSITE" id="PS00063">
    <property type="entry name" value="ALDOKETO_REDUCTASE_3"/>
    <property type="match status" value="1"/>
</dbReference>
<dbReference type="InterPro" id="IPR044497">
    <property type="entry name" value="AKR4A/B"/>
</dbReference>
<dbReference type="GO" id="GO:0016616">
    <property type="term" value="F:oxidoreductase activity, acting on the CH-OH group of donors, NAD or NADP as acceptor"/>
    <property type="evidence" value="ECO:0007669"/>
    <property type="project" value="InterPro"/>
</dbReference>
<dbReference type="SUPFAM" id="SSF51430">
    <property type="entry name" value="NAD(P)-linked oxidoreductase"/>
    <property type="match status" value="1"/>
</dbReference>
<evidence type="ECO:0000256" key="3">
    <source>
        <dbReference type="PIRSR" id="PIRSR000097-2"/>
    </source>
</evidence>
<evidence type="ECO:0000256" key="2">
    <source>
        <dbReference type="PIRSR" id="PIRSR000097-1"/>
    </source>
</evidence>
<sequence>MSPAENIPNAILSSGNKISIIGMGTAYQVVDYDQVYVKQAMLEAIKQGYRHFDTSPNYMSESLIGEAIAESLKRRVIYSRQEIFVTSKLWLTDAHPDLVVPALRTSLRNSQLDYVDLYLIHWPISAKPGSHPIKPEDLLPMDFESVWRAMEDCQRLGLTKSIGVSNFTCKKLKYLLTFARIPPCVNQVEMNPVWQQKQLREFCSSNGILVIAYAPLGAKGAHWGTNQVMDCKLLNEIALARGKTVAQVCLRWVYEQGAGMVVKSFNKERMKENLSIFDWELSDEDYLKINKIQQQRGMPKSRFVSENGPFKSLEELWDAQEASIEHFIDQNGVEKPFN</sequence>
<name>A0A6L2J763_TANCI</name>
<dbReference type="Gene3D" id="3.20.20.100">
    <property type="entry name" value="NADP-dependent oxidoreductase domain"/>
    <property type="match status" value="1"/>
</dbReference>
<organism evidence="6">
    <name type="scientific">Tanacetum cinerariifolium</name>
    <name type="common">Dalmatian daisy</name>
    <name type="synonym">Chrysanthemum cinerariifolium</name>
    <dbReference type="NCBI Taxonomy" id="118510"/>
    <lineage>
        <taxon>Eukaryota</taxon>
        <taxon>Viridiplantae</taxon>
        <taxon>Streptophyta</taxon>
        <taxon>Embryophyta</taxon>
        <taxon>Tracheophyta</taxon>
        <taxon>Spermatophyta</taxon>
        <taxon>Magnoliopsida</taxon>
        <taxon>eudicotyledons</taxon>
        <taxon>Gunneridae</taxon>
        <taxon>Pentapetalae</taxon>
        <taxon>asterids</taxon>
        <taxon>campanulids</taxon>
        <taxon>Asterales</taxon>
        <taxon>Asteraceae</taxon>
        <taxon>Asteroideae</taxon>
        <taxon>Anthemideae</taxon>
        <taxon>Anthemidinae</taxon>
        <taxon>Tanacetum</taxon>
    </lineage>
</organism>
<dbReference type="Pfam" id="PF00248">
    <property type="entry name" value="Aldo_ket_red"/>
    <property type="match status" value="1"/>
</dbReference>
<accession>A0A6L2J763</accession>
<evidence type="ECO:0000256" key="4">
    <source>
        <dbReference type="PIRSR" id="PIRSR000097-3"/>
    </source>
</evidence>
<gene>
    <name evidence="6" type="ORF">Tci_004480</name>
</gene>
<dbReference type="PROSITE" id="PS00798">
    <property type="entry name" value="ALDOKETO_REDUCTASE_1"/>
    <property type="match status" value="1"/>
</dbReference>
<dbReference type="InterPro" id="IPR036812">
    <property type="entry name" value="NAD(P)_OxRdtase_dom_sf"/>
</dbReference>
<dbReference type="PROSITE" id="PS00062">
    <property type="entry name" value="ALDOKETO_REDUCTASE_2"/>
    <property type="match status" value="1"/>
</dbReference>
<feature type="binding site" evidence="3">
    <location>
        <position position="121"/>
    </location>
    <ligand>
        <name>substrate</name>
    </ligand>
</feature>
<evidence type="ECO:0000256" key="1">
    <source>
        <dbReference type="ARBA" id="ARBA00023002"/>
    </source>
</evidence>
<dbReference type="FunFam" id="3.20.20.100:FF:000014">
    <property type="entry name" value="NAD(P)-linked oxidoreductase superfamily protein"/>
    <property type="match status" value="1"/>
</dbReference>
<evidence type="ECO:0000313" key="6">
    <source>
        <dbReference type="EMBL" id="GEU32502.1"/>
    </source>
</evidence>
<feature type="active site" description="Proton donor" evidence="2">
    <location>
        <position position="58"/>
    </location>
</feature>
<dbReference type="GO" id="GO:0044550">
    <property type="term" value="P:secondary metabolite biosynthetic process"/>
    <property type="evidence" value="ECO:0007669"/>
    <property type="project" value="UniProtKB-ARBA"/>
</dbReference>
<proteinExistence type="predicted"/>
<keyword evidence="1" id="KW-0560">Oxidoreductase</keyword>
<dbReference type="EMBL" id="BKCJ010000362">
    <property type="protein sequence ID" value="GEU32502.1"/>
    <property type="molecule type" value="Genomic_DNA"/>
</dbReference>
<evidence type="ECO:0000259" key="5">
    <source>
        <dbReference type="Pfam" id="PF00248"/>
    </source>
</evidence>
<feature type="site" description="Lowers pKa of active site Tyr" evidence="4">
    <location>
        <position position="88"/>
    </location>
</feature>
<feature type="domain" description="NADP-dependent oxidoreductase" evidence="5">
    <location>
        <begin position="22"/>
        <end position="292"/>
    </location>
</feature>
<dbReference type="PRINTS" id="PR00069">
    <property type="entry name" value="ALDKETRDTASE"/>
</dbReference>
<protein>
    <submittedName>
        <fullName evidence="6">Non-functional NADPH-dependent codeinone reductase 2-like</fullName>
    </submittedName>
</protein>
<reference evidence="6" key="1">
    <citation type="journal article" date="2019" name="Sci. Rep.">
        <title>Draft genome of Tanacetum cinerariifolium, the natural source of mosquito coil.</title>
        <authorList>
            <person name="Yamashiro T."/>
            <person name="Shiraishi A."/>
            <person name="Satake H."/>
            <person name="Nakayama K."/>
        </authorList>
    </citation>
    <scope>NUCLEOTIDE SEQUENCE</scope>
</reference>
<dbReference type="InterPro" id="IPR018170">
    <property type="entry name" value="Aldo/ket_reductase_CS"/>
</dbReference>
<dbReference type="CDD" id="cd19124">
    <property type="entry name" value="AKR_AKR4A_4B"/>
    <property type="match status" value="1"/>
</dbReference>
<dbReference type="PIRSF" id="PIRSF000097">
    <property type="entry name" value="AKR"/>
    <property type="match status" value="1"/>
</dbReference>
<dbReference type="PANTHER" id="PTHR11732">
    <property type="entry name" value="ALDO/KETO REDUCTASE"/>
    <property type="match status" value="1"/>
</dbReference>
<dbReference type="InterPro" id="IPR020471">
    <property type="entry name" value="AKR"/>
</dbReference>
<dbReference type="AlphaFoldDB" id="A0A6L2J763"/>